<dbReference type="EMBL" id="QJKJ01013494">
    <property type="protein sequence ID" value="RDX66310.1"/>
    <property type="molecule type" value="Genomic_DNA"/>
</dbReference>
<organism evidence="1 2">
    <name type="scientific">Mucuna pruriens</name>
    <name type="common">Velvet bean</name>
    <name type="synonym">Dolichos pruriens</name>
    <dbReference type="NCBI Taxonomy" id="157652"/>
    <lineage>
        <taxon>Eukaryota</taxon>
        <taxon>Viridiplantae</taxon>
        <taxon>Streptophyta</taxon>
        <taxon>Embryophyta</taxon>
        <taxon>Tracheophyta</taxon>
        <taxon>Spermatophyta</taxon>
        <taxon>Magnoliopsida</taxon>
        <taxon>eudicotyledons</taxon>
        <taxon>Gunneridae</taxon>
        <taxon>Pentapetalae</taxon>
        <taxon>rosids</taxon>
        <taxon>fabids</taxon>
        <taxon>Fabales</taxon>
        <taxon>Fabaceae</taxon>
        <taxon>Papilionoideae</taxon>
        <taxon>50 kb inversion clade</taxon>
        <taxon>NPAAA clade</taxon>
        <taxon>indigoferoid/millettioid clade</taxon>
        <taxon>Phaseoleae</taxon>
        <taxon>Mucuna</taxon>
    </lineage>
</organism>
<dbReference type="Proteomes" id="UP000257109">
    <property type="component" value="Unassembled WGS sequence"/>
</dbReference>
<feature type="non-terminal residue" evidence="1">
    <location>
        <position position="1"/>
    </location>
</feature>
<sequence>MASFFNQLPLKFLYSSLHSSTMIGILILVTEGQPLGLASFLGPISSLGGPRNRLLWSSTKAEYHSLAATIAKNLWVQTLLRQAASSPHFVGEYCYKNISEQSIFQQKNRRQYQRVYNSHTPLLNQLSCPLPIGRYSDRAERSGNGARLNRRVFSGNVSSPASRLFSEDELVFDDDVLTWRDVTSATGAAKLLKYARRQT</sequence>
<evidence type="ECO:0000313" key="1">
    <source>
        <dbReference type="EMBL" id="RDX66310.1"/>
    </source>
</evidence>
<name>A0A371EJS5_MUCPR</name>
<proteinExistence type="predicted"/>
<keyword evidence="2" id="KW-1185">Reference proteome</keyword>
<dbReference type="OrthoDB" id="29024at2759"/>
<reference evidence="1" key="1">
    <citation type="submission" date="2018-05" db="EMBL/GenBank/DDBJ databases">
        <title>Draft genome of Mucuna pruriens seed.</title>
        <authorList>
            <person name="Nnadi N.E."/>
            <person name="Vos R."/>
            <person name="Hasami M.H."/>
            <person name="Devisetty U.K."/>
            <person name="Aguiy J.C."/>
        </authorList>
    </citation>
    <scope>NUCLEOTIDE SEQUENCE [LARGE SCALE GENOMIC DNA]</scope>
    <source>
        <strain evidence="1">JCA_2017</strain>
    </source>
</reference>
<accession>A0A371EJS5</accession>
<comment type="caution">
    <text evidence="1">The sequence shown here is derived from an EMBL/GenBank/DDBJ whole genome shotgun (WGS) entry which is preliminary data.</text>
</comment>
<gene>
    <name evidence="1" type="ORF">CR513_54935</name>
</gene>
<evidence type="ECO:0000313" key="2">
    <source>
        <dbReference type="Proteomes" id="UP000257109"/>
    </source>
</evidence>
<dbReference type="AlphaFoldDB" id="A0A371EJS5"/>
<protein>
    <submittedName>
        <fullName evidence="1">Uncharacterized protein</fullName>
    </submittedName>
</protein>